<dbReference type="GO" id="GO:0005886">
    <property type="term" value="C:plasma membrane"/>
    <property type="evidence" value="ECO:0007669"/>
    <property type="project" value="TreeGrafter"/>
</dbReference>
<proteinExistence type="predicted"/>
<dbReference type="PANTHER" id="PTHR35813:SF1">
    <property type="entry name" value="INNER MEMBRANE PROTEIN YBAN"/>
    <property type="match status" value="1"/>
</dbReference>
<evidence type="ECO:0000313" key="3">
    <source>
        <dbReference type="Proteomes" id="UP000031057"/>
    </source>
</evidence>
<dbReference type="STRING" id="1348853.LK12_07580"/>
<name>A0A0B1ZU22_9SPHN</name>
<gene>
    <name evidence="2" type="ORF">LK12_07580</name>
</gene>
<dbReference type="RefSeq" id="WP_039281261.1">
    <property type="nucleotide sequence ID" value="NZ_JTDI01000002.1"/>
</dbReference>
<comment type="caution">
    <text evidence="2">The sequence shown here is derived from an EMBL/GenBank/DDBJ whole genome shotgun (WGS) entry which is preliminary data.</text>
</comment>
<keyword evidence="1" id="KW-0812">Transmembrane</keyword>
<dbReference type="InterPro" id="IPR007401">
    <property type="entry name" value="DUF454"/>
</dbReference>
<keyword evidence="3" id="KW-1185">Reference proteome</keyword>
<feature type="transmembrane region" description="Helical" evidence="1">
    <location>
        <begin position="76"/>
        <end position="93"/>
    </location>
</feature>
<dbReference type="AlphaFoldDB" id="A0A0B1ZU22"/>
<dbReference type="Proteomes" id="UP000031057">
    <property type="component" value="Unassembled WGS sequence"/>
</dbReference>
<feature type="transmembrane region" description="Helical" evidence="1">
    <location>
        <begin position="99"/>
        <end position="116"/>
    </location>
</feature>
<keyword evidence="1" id="KW-1133">Transmembrane helix</keyword>
<dbReference type="OrthoDB" id="9816293at2"/>
<reference evidence="2 3" key="1">
    <citation type="submission" date="2014-10" db="EMBL/GenBank/DDBJ databases">
        <title>Genome sequence of Novosphingobium malaysiense MUSC 273(T).</title>
        <authorList>
            <person name="Lee L.-H."/>
        </authorList>
    </citation>
    <scope>NUCLEOTIDE SEQUENCE [LARGE SCALE GENOMIC DNA]</scope>
    <source>
        <strain evidence="2 3">MUSC 273</strain>
    </source>
</reference>
<keyword evidence="1" id="KW-0472">Membrane</keyword>
<dbReference type="Pfam" id="PF04304">
    <property type="entry name" value="DUF454"/>
    <property type="match status" value="1"/>
</dbReference>
<dbReference type="PANTHER" id="PTHR35813">
    <property type="entry name" value="INNER MEMBRANE PROTEIN YBAN"/>
    <property type="match status" value="1"/>
</dbReference>
<dbReference type="PIRSF" id="PIRSF016789">
    <property type="entry name" value="DUF454"/>
    <property type="match status" value="1"/>
</dbReference>
<dbReference type="EMBL" id="JTDI01000002">
    <property type="protein sequence ID" value="KHK92617.1"/>
    <property type="molecule type" value="Genomic_DNA"/>
</dbReference>
<organism evidence="2 3">
    <name type="scientific">Novosphingobium malaysiense</name>
    <dbReference type="NCBI Taxonomy" id="1348853"/>
    <lineage>
        <taxon>Bacteria</taxon>
        <taxon>Pseudomonadati</taxon>
        <taxon>Pseudomonadota</taxon>
        <taxon>Alphaproteobacteria</taxon>
        <taxon>Sphingomonadales</taxon>
        <taxon>Sphingomonadaceae</taxon>
        <taxon>Novosphingobium</taxon>
    </lineage>
</organism>
<feature type="transmembrane region" description="Helical" evidence="1">
    <location>
        <begin position="12"/>
        <end position="42"/>
    </location>
</feature>
<protein>
    <submittedName>
        <fullName evidence="2">Inner membrane protein ybaN</fullName>
    </submittedName>
</protein>
<accession>A0A0B1ZU22</accession>
<sequence>MKRLTRPMWLTGGLFFTALGTVGIFLPLLPTVVFYLLAAWCFSKSHPHLAEKLYNHPSHGHHLREWRDRRAISRKGKVAAILAMSGSIAFVGLTLGWPWVLIPVVVLAVIGPWIWTRNE</sequence>
<evidence type="ECO:0000313" key="2">
    <source>
        <dbReference type="EMBL" id="KHK92617.1"/>
    </source>
</evidence>
<evidence type="ECO:0000256" key="1">
    <source>
        <dbReference type="SAM" id="Phobius"/>
    </source>
</evidence>